<proteinExistence type="predicted"/>
<organism evidence="2 3">
    <name type="scientific">Massariosphaeria phaeospora</name>
    <dbReference type="NCBI Taxonomy" id="100035"/>
    <lineage>
        <taxon>Eukaryota</taxon>
        <taxon>Fungi</taxon>
        <taxon>Dikarya</taxon>
        <taxon>Ascomycota</taxon>
        <taxon>Pezizomycotina</taxon>
        <taxon>Dothideomycetes</taxon>
        <taxon>Pleosporomycetidae</taxon>
        <taxon>Pleosporales</taxon>
        <taxon>Pleosporales incertae sedis</taxon>
        <taxon>Massariosphaeria</taxon>
    </lineage>
</organism>
<protein>
    <recommendedName>
        <fullName evidence="4">Secreted protein</fullName>
    </recommendedName>
</protein>
<reference evidence="2 3" key="1">
    <citation type="submission" date="2020-01" db="EMBL/GenBank/DDBJ databases">
        <authorList>
            <consortium name="DOE Joint Genome Institute"/>
            <person name="Haridas S."/>
            <person name="Albert R."/>
            <person name="Binder M."/>
            <person name="Bloem J."/>
            <person name="Labutti K."/>
            <person name="Salamov A."/>
            <person name="Andreopoulos B."/>
            <person name="Baker S.E."/>
            <person name="Barry K."/>
            <person name="Bills G."/>
            <person name="Bluhm B.H."/>
            <person name="Cannon C."/>
            <person name="Castanera R."/>
            <person name="Culley D.E."/>
            <person name="Daum C."/>
            <person name="Ezra D."/>
            <person name="Gonzalez J.B."/>
            <person name="Henrissat B."/>
            <person name="Kuo A."/>
            <person name="Liang C."/>
            <person name="Lipzen A."/>
            <person name="Lutzoni F."/>
            <person name="Magnuson J."/>
            <person name="Mondo S."/>
            <person name="Nolan M."/>
            <person name="Ohm R."/>
            <person name="Pangilinan J."/>
            <person name="Park H.-J.H."/>
            <person name="Ramirez L."/>
            <person name="Alfaro M."/>
            <person name="Sun H."/>
            <person name="Tritt A."/>
            <person name="Yoshinaga Y."/>
            <person name="Zwiers L.-H.L."/>
            <person name="Turgeon B.G."/>
            <person name="Goodwin S.B."/>
            <person name="Spatafora J.W."/>
            <person name="Crous P.W."/>
            <person name="Grigoriev I.V."/>
        </authorList>
    </citation>
    <scope>NUCLEOTIDE SEQUENCE [LARGE SCALE GENOMIC DNA]</scope>
    <source>
        <strain evidence="2 3">CBS 611.86</strain>
    </source>
</reference>
<feature type="signal peptide" evidence="1">
    <location>
        <begin position="1"/>
        <end position="25"/>
    </location>
</feature>
<keyword evidence="1" id="KW-0732">Signal</keyword>
<sequence length="87" mass="8705">MRSMVLMRCCGVAGVVVGFFAAVRAAGADSGRGAVVWRGGAGGGGYAAHCCKGVGVVWVCGCEDVSRNAACCWVCLSVCLSARCLVG</sequence>
<dbReference type="Proteomes" id="UP000481861">
    <property type="component" value="Unassembled WGS sequence"/>
</dbReference>
<keyword evidence="3" id="KW-1185">Reference proteome</keyword>
<gene>
    <name evidence="2" type="ORF">BDV95DRAFT_204751</name>
</gene>
<dbReference type="EMBL" id="JAADJZ010000027">
    <property type="protein sequence ID" value="KAF2866614.1"/>
    <property type="molecule type" value="Genomic_DNA"/>
</dbReference>
<evidence type="ECO:0008006" key="4">
    <source>
        <dbReference type="Google" id="ProtNLM"/>
    </source>
</evidence>
<accession>A0A7C8HZS5</accession>
<feature type="chain" id="PRO_5029018380" description="Secreted protein" evidence="1">
    <location>
        <begin position="26"/>
        <end position="87"/>
    </location>
</feature>
<name>A0A7C8HZS5_9PLEO</name>
<dbReference type="AlphaFoldDB" id="A0A7C8HZS5"/>
<evidence type="ECO:0000313" key="2">
    <source>
        <dbReference type="EMBL" id="KAF2866614.1"/>
    </source>
</evidence>
<evidence type="ECO:0000256" key="1">
    <source>
        <dbReference type="SAM" id="SignalP"/>
    </source>
</evidence>
<comment type="caution">
    <text evidence="2">The sequence shown here is derived from an EMBL/GenBank/DDBJ whole genome shotgun (WGS) entry which is preliminary data.</text>
</comment>
<evidence type="ECO:0000313" key="3">
    <source>
        <dbReference type="Proteomes" id="UP000481861"/>
    </source>
</evidence>